<sequence>MISTLEDFNELYDARDFYQLAQSARNAVNQSYTDHNLLQRLINDMIDAHLAILNQQTDQYQNKFSFLNNYLSSVDTWGDLEWFLYSFILDECPVSMVTFRTRQAITLLSACEPSCMTPKALMRVIFHGIRFLYQNSLLDEAEAIIKAFDKAIKCAKYTTYINEHLALKCYSAIVMVLRHQPEGLELAKSCMTLFELFETDLEISHLNLSKNRFFTFIEKHRDKSIPFEW</sequence>
<comment type="caution">
    <text evidence="2">The sequence shown here is derived from an EMBL/GenBank/DDBJ whole genome shotgun (WGS) entry which is preliminary data.</text>
</comment>
<protein>
    <recommendedName>
        <fullName evidence="1">HTH-type transcriptional regulator Rgg C-terminal domain-containing protein</fullName>
    </recommendedName>
</protein>
<dbReference type="InterPro" id="IPR010057">
    <property type="entry name" value="Transcription_activator_Rgg_C"/>
</dbReference>
<dbReference type="Pfam" id="PF21259">
    <property type="entry name" value="Rgg_C"/>
    <property type="match status" value="1"/>
</dbReference>
<evidence type="ECO:0000313" key="3">
    <source>
        <dbReference type="Proteomes" id="UP001549122"/>
    </source>
</evidence>
<proteinExistence type="predicted"/>
<keyword evidence="3" id="KW-1185">Reference proteome</keyword>
<evidence type="ECO:0000313" key="2">
    <source>
        <dbReference type="EMBL" id="MET3559195.1"/>
    </source>
</evidence>
<dbReference type="Proteomes" id="UP001549122">
    <property type="component" value="Unassembled WGS sequence"/>
</dbReference>
<evidence type="ECO:0000259" key="1">
    <source>
        <dbReference type="Pfam" id="PF21259"/>
    </source>
</evidence>
<reference evidence="2 3" key="1">
    <citation type="submission" date="2024-06" db="EMBL/GenBank/DDBJ databases">
        <title>Genomic Encyclopedia of Type Strains, Phase IV (KMG-IV): sequencing the most valuable type-strain genomes for metagenomic binning, comparative biology and taxonomic classification.</title>
        <authorList>
            <person name="Goeker M."/>
        </authorList>
    </citation>
    <scope>NUCLEOTIDE SEQUENCE [LARGE SCALE GENOMIC DNA]</scope>
    <source>
        <strain evidence="2 3">DSM 28303</strain>
    </source>
</reference>
<accession>A0ABV2FKT5</accession>
<organism evidence="2 3">
    <name type="scientific">Streptococcus rupicaprae</name>
    <dbReference type="NCBI Taxonomy" id="759619"/>
    <lineage>
        <taxon>Bacteria</taxon>
        <taxon>Bacillati</taxon>
        <taxon>Bacillota</taxon>
        <taxon>Bacilli</taxon>
        <taxon>Lactobacillales</taxon>
        <taxon>Streptococcaceae</taxon>
        <taxon>Streptococcus</taxon>
    </lineage>
</organism>
<dbReference type="RefSeq" id="WP_354366277.1">
    <property type="nucleotide sequence ID" value="NZ_JBEPLO010000039.1"/>
</dbReference>
<dbReference type="EMBL" id="JBEPLO010000039">
    <property type="protein sequence ID" value="MET3559195.1"/>
    <property type="molecule type" value="Genomic_DNA"/>
</dbReference>
<gene>
    <name evidence="2" type="ORF">ABID29_002345</name>
</gene>
<feature type="domain" description="HTH-type transcriptional regulator Rgg C-terminal" evidence="1">
    <location>
        <begin position="30"/>
        <end position="198"/>
    </location>
</feature>
<name>A0ABV2FKT5_9STRE</name>